<keyword evidence="2" id="KW-0813">Transport</keyword>
<evidence type="ECO:0000256" key="2">
    <source>
        <dbReference type="ARBA" id="ARBA00022448"/>
    </source>
</evidence>
<feature type="transmembrane region" description="Helical" evidence="6">
    <location>
        <begin position="386"/>
        <end position="403"/>
    </location>
</feature>
<proteinExistence type="predicted"/>
<dbReference type="RefSeq" id="WP_229672208.1">
    <property type="nucleotide sequence ID" value="NZ_BMIR01000001.1"/>
</dbReference>
<keyword evidence="3 6" id="KW-0812">Transmembrane</keyword>
<name>A0A8J2VLK5_9BACL</name>
<dbReference type="GO" id="GO:0005886">
    <property type="term" value="C:plasma membrane"/>
    <property type="evidence" value="ECO:0007669"/>
    <property type="project" value="UniProtKB-SubCell"/>
</dbReference>
<dbReference type="Proteomes" id="UP000628775">
    <property type="component" value="Unassembled WGS sequence"/>
</dbReference>
<evidence type="ECO:0000256" key="1">
    <source>
        <dbReference type="ARBA" id="ARBA00004651"/>
    </source>
</evidence>
<evidence type="ECO:0000313" key="8">
    <source>
        <dbReference type="EMBL" id="GGE30027.1"/>
    </source>
</evidence>
<dbReference type="EMBL" id="BMIR01000001">
    <property type="protein sequence ID" value="GGE30027.1"/>
    <property type="molecule type" value="Genomic_DNA"/>
</dbReference>
<keyword evidence="5 6" id="KW-0472">Membrane</keyword>
<feature type="transmembrane region" description="Helical" evidence="6">
    <location>
        <begin position="23"/>
        <end position="40"/>
    </location>
</feature>
<keyword evidence="4 6" id="KW-1133">Transmembrane helix</keyword>
<dbReference type="Gene3D" id="1.20.1250.20">
    <property type="entry name" value="MFS general substrate transporter like domains"/>
    <property type="match status" value="2"/>
</dbReference>
<feature type="transmembrane region" description="Helical" evidence="6">
    <location>
        <begin position="154"/>
        <end position="176"/>
    </location>
</feature>
<comment type="subcellular location">
    <subcellularLocation>
        <location evidence="1">Cell membrane</location>
        <topology evidence="1">Multi-pass membrane protein</topology>
    </subcellularLocation>
</comment>
<comment type="caution">
    <text evidence="8">The sequence shown here is derived from an EMBL/GenBank/DDBJ whole genome shotgun (WGS) entry which is preliminary data.</text>
</comment>
<evidence type="ECO:0000256" key="5">
    <source>
        <dbReference type="ARBA" id="ARBA00023136"/>
    </source>
</evidence>
<sequence length="438" mass="47699">MQKVKHDKSGSLERRSRLQIPGLRWWMFSFFILIMIINYIDRSSISIAMPLISKDLHIGPALTGIILSSFGWTYAIMQLPGGWLVDRLKPRKIVSGSLIGWGIIEGLTGIATGVGSLIGMRMFLGVFEGPVQNGMNSSLIRWLRKSEHARGSTLVDGGGPLGTAFGGLVVTGLIVWLGTWRIAFGVIGLITVIFGLIAWWFMRDNPKDHPMITEKETKYLEEEATEKTVAAEKTTASTPIKSFLHLSPWMLLLAFFGYDAVLYGLLTWAPSYVSNEQHVSFSMTGVWTFVIFGAGFVGELFAGQVADRWIRSGTSVNIVMRSMLGFAGLGVAAAIILVNFVSSTSSAILLISLANFFLRWGGLYWAVPARLVAKEHVGQLSGAMNFAGNVGGIITPILIGFIVQSTGSYVSVFVTFAIAGLIMAISSILINYSRKLTA</sequence>
<dbReference type="InterPro" id="IPR036259">
    <property type="entry name" value="MFS_trans_sf"/>
</dbReference>
<feature type="transmembrane region" description="Helical" evidence="6">
    <location>
        <begin position="182"/>
        <end position="202"/>
    </location>
</feature>
<feature type="transmembrane region" description="Helical" evidence="6">
    <location>
        <begin position="249"/>
        <end position="269"/>
    </location>
</feature>
<dbReference type="InterPro" id="IPR020846">
    <property type="entry name" value="MFS_dom"/>
</dbReference>
<organism evidence="8 9">
    <name type="scientific">Pullulanibacillus camelliae</name>
    <dbReference type="NCBI Taxonomy" id="1707096"/>
    <lineage>
        <taxon>Bacteria</taxon>
        <taxon>Bacillati</taxon>
        <taxon>Bacillota</taxon>
        <taxon>Bacilli</taxon>
        <taxon>Bacillales</taxon>
        <taxon>Sporolactobacillaceae</taxon>
        <taxon>Pullulanibacillus</taxon>
    </lineage>
</organism>
<feature type="transmembrane region" description="Helical" evidence="6">
    <location>
        <begin position="99"/>
        <end position="118"/>
    </location>
</feature>
<dbReference type="CDD" id="cd17319">
    <property type="entry name" value="MFS_ExuT_GudP_like"/>
    <property type="match status" value="1"/>
</dbReference>
<feature type="transmembrane region" description="Helical" evidence="6">
    <location>
        <begin position="409"/>
        <end position="432"/>
    </location>
</feature>
<feature type="transmembrane region" description="Helical" evidence="6">
    <location>
        <begin position="323"/>
        <end position="341"/>
    </location>
</feature>
<dbReference type="GO" id="GO:0022857">
    <property type="term" value="F:transmembrane transporter activity"/>
    <property type="evidence" value="ECO:0007669"/>
    <property type="project" value="InterPro"/>
</dbReference>
<evidence type="ECO:0000259" key="7">
    <source>
        <dbReference type="PROSITE" id="PS50850"/>
    </source>
</evidence>
<dbReference type="PROSITE" id="PS50850">
    <property type="entry name" value="MFS"/>
    <property type="match status" value="1"/>
</dbReference>
<evidence type="ECO:0000256" key="4">
    <source>
        <dbReference type="ARBA" id="ARBA00022989"/>
    </source>
</evidence>
<evidence type="ECO:0000313" key="9">
    <source>
        <dbReference type="Proteomes" id="UP000628775"/>
    </source>
</evidence>
<dbReference type="InterPro" id="IPR050382">
    <property type="entry name" value="MFS_Na/Anion_cotransporter"/>
</dbReference>
<evidence type="ECO:0000256" key="6">
    <source>
        <dbReference type="SAM" id="Phobius"/>
    </source>
</evidence>
<keyword evidence="9" id="KW-1185">Reference proteome</keyword>
<feature type="transmembrane region" description="Helical" evidence="6">
    <location>
        <begin position="61"/>
        <end position="79"/>
    </location>
</feature>
<feature type="domain" description="Major facilitator superfamily (MFS) profile" evidence="7">
    <location>
        <begin position="27"/>
        <end position="435"/>
    </location>
</feature>
<feature type="transmembrane region" description="Helical" evidence="6">
    <location>
        <begin position="281"/>
        <end position="302"/>
    </location>
</feature>
<reference evidence="8" key="2">
    <citation type="submission" date="2020-09" db="EMBL/GenBank/DDBJ databases">
        <authorList>
            <person name="Sun Q."/>
            <person name="Zhou Y."/>
        </authorList>
    </citation>
    <scope>NUCLEOTIDE SEQUENCE</scope>
    <source>
        <strain evidence="8">CGMCC 1.15371</strain>
    </source>
</reference>
<dbReference type="AlphaFoldDB" id="A0A8J2VLK5"/>
<dbReference type="SUPFAM" id="SSF103473">
    <property type="entry name" value="MFS general substrate transporter"/>
    <property type="match status" value="1"/>
</dbReference>
<evidence type="ECO:0000256" key="3">
    <source>
        <dbReference type="ARBA" id="ARBA00022692"/>
    </source>
</evidence>
<accession>A0A8J2VLK5</accession>
<gene>
    <name evidence="8" type="ORF">GCM10011391_05710</name>
</gene>
<dbReference type="PANTHER" id="PTHR11662:SF399">
    <property type="entry name" value="FI19708P1-RELATED"/>
    <property type="match status" value="1"/>
</dbReference>
<dbReference type="PANTHER" id="PTHR11662">
    <property type="entry name" value="SOLUTE CARRIER FAMILY 17"/>
    <property type="match status" value="1"/>
</dbReference>
<dbReference type="Pfam" id="PF07690">
    <property type="entry name" value="MFS_1"/>
    <property type="match status" value="1"/>
</dbReference>
<dbReference type="InterPro" id="IPR011701">
    <property type="entry name" value="MFS"/>
</dbReference>
<protein>
    <submittedName>
        <fullName evidence="8">MFS transporter</fullName>
    </submittedName>
</protein>
<feature type="transmembrane region" description="Helical" evidence="6">
    <location>
        <begin position="347"/>
        <end position="366"/>
    </location>
</feature>
<reference evidence="8" key="1">
    <citation type="journal article" date="2014" name="Int. J. Syst. Evol. Microbiol.">
        <title>Complete genome sequence of Corynebacterium casei LMG S-19264T (=DSM 44701T), isolated from a smear-ripened cheese.</title>
        <authorList>
            <consortium name="US DOE Joint Genome Institute (JGI-PGF)"/>
            <person name="Walter F."/>
            <person name="Albersmeier A."/>
            <person name="Kalinowski J."/>
            <person name="Ruckert C."/>
        </authorList>
    </citation>
    <scope>NUCLEOTIDE SEQUENCE</scope>
    <source>
        <strain evidence="8">CGMCC 1.15371</strain>
    </source>
</reference>